<dbReference type="Gene3D" id="3.30.70.80">
    <property type="entry name" value="Peptidase S8 propeptide/proteinase inhibitor I9"/>
    <property type="match status" value="1"/>
</dbReference>
<keyword evidence="4" id="KW-0645">Protease</keyword>
<dbReference type="GO" id="GO:0006508">
    <property type="term" value="P:proteolysis"/>
    <property type="evidence" value="ECO:0007669"/>
    <property type="project" value="UniProtKB-KW"/>
</dbReference>
<dbReference type="RefSeq" id="XP_008600640.1">
    <property type="nucleotide sequence ID" value="XM_008602418.1"/>
</dbReference>
<dbReference type="GO" id="GO:0008233">
    <property type="term" value="F:peptidase activity"/>
    <property type="evidence" value="ECO:0007669"/>
    <property type="project" value="UniProtKB-KW"/>
</dbReference>
<name>J4UJ01_BEAB2</name>
<feature type="region of interest" description="Disordered" evidence="2">
    <location>
        <begin position="110"/>
        <end position="186"/>
    </location>
</feature>
<organism evidence="4 5">
    <name type="scientific">Beauveria bassiana (strain ARSEF 2860)</name>
    <name type="common">White muscardine disease fungus</name>
    <name type="synonym">Tritirachium shiotae</name>
    <dbReference type="NCBI Taxonomy" id="655819"/>
    <lineage>
        <taxon>Eukaryota</taxon>
        <taxon>Fungi</taxon>
        <taxon>Dikarya</taxon>
        <taxon>Ascomycota</taxon>
        <taxon>Pezizomycotina</taxon>
        <taxon>Sordariomycetes</taxon>
        <taxon>Hypocreomycetidae</taxon>
        <taxon>Hypocreales</taxon>
        <taxon>Cordycipitaceae</taxon>
        <taxon>Beauveria</taxon>
    </lineage>
</organism>
<feature type="coiled-coil region" evidence="1">
    <location>
        <begin position="271"/>
        <end position="305"/>
    </location>
</feature>
<dbReference type="InterPro" id="IPR037045">
    <property type="entry name" value="S8pro/Inhibitor_I9_sf"/>
</dbReference>
<dbReference type="EMBL" id="JH725173">
    <property type="protein sequence ID" value="EJP63677.1"/>
    <property type="molecule type" value="Genomic_DNA"/>
</dbReference>
<reference evidence="4 5" key="1">
    <citation type="journal article" date="2012" name="Sci. Rep.">
        <title>Genomic perspectives on the evolution of fungal entomopathogenicity in Beauveria bassiana.</title>
        <authorList>
            <person name="Xiao G."/>
            <person name="Ying S.H."/>
            <person name="Zheng P."/>
            <person name="Wang Z.L."/>
            <person name="Zhang S."/>
            <person name="Xie X.Q."/>
            <person name="Shang Y."/>
            <person name="St Leger R.J."/>
            <person name="Zhao G.P."/>
            <person name="Wang C."/>
            <person name="Feng M.G."/>
        </authorList>
    </citation>
    <scope>NUCLEOTIDE SEQUENCE [LARGE SCALE GENOMIC DNA]</scope>
    <source>
        <strain evidence="4 5">ARSEF 2860</strain>
    </source>
</reference>
<dbReference type="GeneID" id="19890333"/>
<evidence type="ECO:0000313" key="4">
    <source>
        <dbReference type="EMBL" id="EJP63677.1"/>
    </source>
</evidence>
<dbReference type="InterPro" id="IPR010259">
    <property type="entry name" value="S8pro/Inhibitor_I9"/>
</dbReference>
<evidence type="ECO:0000313" key="5">
    <source>
        <dbReference type="Proteomes" id="UP000002762"/>
    </source>
</evidence>
<keyword evidence="4" id="KW-0378">Hydrolase</keyword>
<dbReference type="Pfam" id="PF05922">
    <property type="entry name" value="Inhibitor_I9"/>
    <property type="match status" value="1"/>
</dbReference>
<evidence type="ECO:0000259" key="3">
    <source>
        <dbReference type="Pfam" id="PF05922"/>
    </source>
</evidence>
<evidence type="ECO:0000256" key="1">
    <source>
        <dbReference type="SAM" id="Coils"/>
    </source>
</evidence>
<sequence>MKPVYWSLAFGPTLFHITGAAESESSNNGTAGSLGHIVVLKADLETRHIDEHIDWVNGLHKGVNGRDDSNQGQGIEHTYRVEAIGFHGYAGRFSVEVLKQITEHQHVDFVEENQEIAVEPERREEGQEADKSSDDSGQEQRQEADKSSDDSGQEQRQEADKSSDDSGQEQPEKVDSPPASVGNQNKKKAIGLLTRGQGYNTFLEKGKIVDAVIWPRNKKRATANGTTVLAGNETTQTEAIFDFIPPTTEVEDFNDVNATQYFEISKPNEMKDRVAANLKEFKEQKKKEKEEKDRLLETNEIQTRAEDPKCPGILRKEYKFTEDYDSYLKLLGISGGATISGWGQSASVSGNYLNQAKFAKNSLTYVAFLDVERQMTTPGGFELNKARYKPGQFSQEFGNRWIHGFKTGGKMIARVTFTSKDNTKTSDLKAHAEASLGFWSVRGELTADVKKSMEEVNKHTNVDVSLFYQGELGIFMGEKEGSPTDIPSGSAEAVLGQVKAWADKFESYACKHDYAYGPLLDEYETVPGFSELEDDIEIPDYDTAHLYALEILAIMVKVEEQKKILSSAPHLDDKAKRTMSFTAIKMIKACKTWAKLAEQDLEKAEAQALDLVDRLSAQFVEKYKDDVAKTLGRNSPENVARCRKVQQDRVKECVHSSKEANRVKECGDEGYQAYEQCKNGAAR</sequence>
<keyword evidence="5" id="KW-1185">Reference proteome</keyword>
<dbReference type="Proteomes" id="UP000002762">
    <property type="component" value="Unassembled WGS sequence"/>
</dbReference>
<dbReference type="SUPFAM" id="SSF54897">
    <property type="entry name" value="Protease propeptides/inhibitors"/>
    <property type="match status" value="1"/>
</dbReference>
<accession>J4UJ01</accession>
<evidence type="ECO:0000256" key="2">
    <source>
        <dbReference type="SAM" id="MobiDB-lite"/>
    </source>
</evidence>
<dbReference type="InParanoid" id="J4UJ01"/>
<dbReference type="STRING" id="655819.J4UJ01"/>
<dbReference type="OrthoDB" id="4863750at2759"/>
<dbReference type="AlphaFoldDB" id="J4UJ01"/>
<gene>
    <name evidence="4" type="ORF">BBA_07321</name>
</gene>
<feature type="compositionally biased region" description="Basic and acidic residues" evidence="2">
    <location>
        <begin position="119"/>
        <end position="175"/>
    </location>
</feature>
<protein>
    <submittedName>
        <fullName evidence="4">Serine protease</fullName>
    </submittedName>
</protein>
<proteinExistence type="predicted"/>
<feature type="domain" description="Inhibitor I9" evidence="3">
    <location>
        <begin position="36"/>
        <end position="116"/>
    </location>
</feature>
<keyword evidence="1" id="KW-0175">Coiled coil</keyword>
<dbReference type="HOGENOM" id="CLU_025683_0_0_1"/>